<keyword evidence="3" id="KW-0812">Transmembrane</keyword>
<proteinExistence type="predicted"/>
<dbReference type="PANTHER" id="PTHR37820:SF1">
    <property type="entry name" value="CELL DIVISION PROTEIN FTSQ"/>
    <property type="match status" value="1"/>
</dbReference>
<evidence type="ECO:0000256" key="4">
    <source>
        <dbReference type="ARBA" id="ARBA00022989"/>
    </source>
</evidence>
<evidence type="ECO:0000256" key="1">
    <source>
        <dbReference type="ARBA" id="ARBA00022475"/>
    </source>
</evidence>
<evidence type="ECO:0000256" key="2">
    <source>
        <dbReference type="ARBA" id="ARBA00022618"/>
    </source>
</evidence>
<evidence type="ECO:0000313" key="7">
    <source>
        <dbReference type="EMBL" id="TXJ12845.1"/>
    </source>
</evidence>
<feature type="domain" description="POTRA" evidence="6">
    <location>
        <begin position="63"/>
        <end position="129"/>
    </location>
</feature>
<evidence type="ECO:0000259" key="6">
    <source>
        <dbReference type="Pfam" id="PF08478"/>
    </source>
</evidence>
<keyword evidence="2" id="KW-0132">Cell division</keyword>
<sequence length="265" mass="31139">MKNSKFKNKFQNQFNESKLRKKLRKNKMSKKQKDILKKMFISLLGLIIICISVVLISKAKVLRVELRGLNFLNPIDIIEEAELSKYNKKSFFNIPKKEIKREIEKNIRLEVENIKLSYPDLLIINLKERETLFLLESDKGIYEITDEGYIIKSDIIYNYDVPYITGLIVNPTNTKIENEYTQYLASVIYEVKKNNKDIYNIISEINAFGKDLILYPRGYPVQIILEKYVKASKFVELAGILKTVQRQASKTYRIDFRFNEAITVN</sequence>
<evidence type="ECO:0000256" key="5">
    <source>
        <dbReference type="ARBA" id="ARBA00023306"/>
    </source>
</evidence>
<dbReference type="EMBL" id="SAXT01000003">
    <property type="protein sequence ID" value="TXJ12845.1"/>
    <property type="molecule type" value="Genomic_DNA"/>
</dbReference>
<reference evidence="7 8" key="1">
    <citation type="journal article" date="1992" name="Lakartidningen">
        <title>[Penicillin V and not amoxicillin is the first choice preparation in acute otitis].</title>
        <authorList>
            <person name="Kamme C."/>
            <person name="Lundgren K."/>
            <person name="Prellner K."/>
        </authorList>
    </citation>
    <scope>NUCLEOTIDE SEQUENCE [LARGE SCALE GENOMIC DNA]</scope>
    <source>
        <strain evidence="7 8">W1</strain>
    </source>
</reference>
<name>A0A5C8CIX7_9SPIR</name>
<organism evidence="7 8">
    <name type="scientific">Brachyspira aalborgi</name>
    <dbReference type="NCBI Taxonomy" id="29522"/>
    <lineage>
        <taxon>Bacteria</taxon>
        <taxon>Pseudomonadati</taxon>
        <taxon>Spirochaetota</taxon>
        <taxon>Spirochaetia</taxon>
        <taxon>Brachyspirales</taxon>
        <taxon>Brachyspiraceae</taxon>
        <taxon>Brachyspira</taxon>
    </lineage>
</organism>
<accession>A0A5C8CIX7</accession>
<dbReference type="GO" id="GO:0005886">
    <property type="term" value="C:plasma membrane"/>
    <property type="evidence" value="ECO:0007669"/>
    <property type="project" value="TreeGrafter"/>
</dbReference>
<keyword evidence="1" id="KW-1003">Cell membrane</keyword>
<dbReference type="Proteomes" id="UP000325116">
    <property type="component" value="Unassembled WGS sequence"/>
</dbReference>
<evidence type="ECO:0000313" key="8">
    <source>
        <dbReference type="Proteomes" id="UP000325116"/>
    </source>
</evidence>
<comment type="caution">
    <text evidence="7">The sequence shown here is derived from an EMBL/GenBank/DDBJ whole genome shotgun (WGS) entry which is preliminary data.</text>
</comment>
<keyword evidence="4" id="KW-1133">Transmembrane helix</keyword>
<dbReference type="Pfam" id="PF08478">
    <property type="entry name" value="POTRA_1"/>
    <property type="match status" value="1"/>
</dbReference>
<dbReference type="AlphaFoldDB" id="A0A5C8CIX7"/>
<dbReference type="PANTHER" id="PTHR37820">
    <property type="entry name" value="CELL DIVISION PROTEIN DIVIB"/>
    <property type="match status" value="1"/>
</dbReference>
<dbReference type="InterPro" id="IPR013685">
    <property type="entry name" value="POTRA_FtsQ_type"/>
</dbReference>
<dbReference type="InterPro" id="IPR050487">
    <property type="entry name" value="FtsQ_DivIB"/>
</dbReference>
<keyword evidence="4" id="KW-0472">Membrane</keyword>
<evidence type="ECO:0000256" key="3">
    <source>
        <dbReference type="ARBA" id="ARBA00022692"/>
    </source>
</evidence>
<keyword evidence="5" id="KW-0131">Cell cycle</keyword>
<protein>
    <submittedName>
        <fullName evidence="7">FtsQ-type POTRA domain-containing protein</fullName>
    </submittedName>
</protein>
<gene>
    <name evidence="7" type="ORF">EPJ80_04400</name>
</gene>
<dbReference type="GO" id="GO:0051301">
    <property type="term" value="P:cell division"/>
    <property type="evidence" value="ECO:0007669"/>
    <property type="project" value="UniProtKB-KW"/>
</dbReference>